<organism evidence="2 3">
    <name type="scientific">Taxus chinensis</name>
    <name type="common">Chinese yew</name>
    <name type="synonym">Taxus wallichiana var. chinensis</name>
    <dbReference type="NCBI Taxonomy" id="29808"/>
    <lineage>
        <taxon>Eukaryota</taxon>
        <taxon>Viridiplantae</taxon>
        <taxon>Streptophyta</taxon>
        <taxon>Embryophyta</taxon>
        <taxon>Tracheophyta</taxon>
        <taxon>Spermatophyta</taxon>
        <taxon>Pinopsida</taxon>
        <taxon>Pinidae</taxon>
        <taxon>Conifers II</taxon>
        <taxon>Cupressales</taxon>
        <taxon>Taxaceae</taxon>
        <taxon>Taxus</taxon>
    </lineage>
</organism>
<feature type="region of interest" description="Disordered" evidence="1">
    <location>
        <begin position="48"/>
        <end position="100"/>
    </location>
</feature>
<keyword evidence="3" id="KW-1185">Reference proteome</keyword>
<reference evidence="2 3" key="1">
    <citation type="journal article" date="2021" name="Nat. Plants">
        <title>The Taxus genome provides insights into paclitaxel biosynthesis.</title>
        <authorList>
            <person name="Xiong X."/>
            <person name="Gou J."/>
            <person name="Liao Q."/>
            <person name="Li Y."/>
            <person name="Zhou Q."/>
            <person name="Bi G."/>
            <person name="Li C."/>
            <person name="Du R."/>
            <person name="Wang X."/>
            <person name="Sun T."/>
            <person name="Guo L."/>
            <person name="Liang H."/>
            <person name="Lu P."/>
            <person name="Wu Y."/>
            <person name="Zhang Z."/>
            <person name="Ro D.K."/>
            <person name="Shang Y."/>
            <person name="Huang S."/>
            <person name="Yan J."/>
        </authorList>
    </citation>
    <scope>NUCLEOTIDE SEQUENCE [LARGE SCALE GENOMIC DNA]</scope>
    <source>
        <strain evidence="2">Ta-2019</strain>
    </source>
</reference>
<dbReference type="EMBL" id="JAHRHJ020000009">
    <property type="protein sequence ID" value="KAH9300932.1"/>
    <property type="molecule type" value="Genomic_DNA"/>
</dbReference>
<protein>
    <submittedName>
        <fullName evidence="2">Uncharacterized protein</fullName>
    </submittedName>
</protein>
<name>A0AA38CIP7_TAXCH</name>
<evidence type="ECO:0000313" key="2">
    <source>
        <dbReference type="EMBL" id="KAH9300932.1"/>
    </source>
</evidence>
<comment type="caution">
    <text evidence="2">The sequence shown here is derived from an EMBL/GenBank/DDBJ whole genome shotgun (WGS) entry which is preliminary data.</text>
</comment>
<feature type="non-terminal residue" evidence="2">
    <location>
        <position position="100"/>
    </location>
</feature>
<evidence type="ECO:0000256" key="1">
    <source>
        <dbReference type="SAM" id="MobiDB-lite"/>
    </source>
</evidence>
<feature type="compositionally biased region" description="Basic and acidic residues" evidence="1">
    <location>
        <begin position="64"/>
        <end position="100"/>
    </location>
</feature>
<proteinExistence type="predicted"/>
<gene>
    <name evidence="2" type="ORF">KI387_012515</name>
</gene>
<sequence>MLGREGREKPNQPKARKIVKVFLFRAVWDSRDKSTCGARIGRFAARRSISSSSGDFCPGQAGTKVREGREGREKVKKPQKEARKPESADAGECVRDSPEK</sequence>
<evidence type="ECO:0000313" key="3">
    <source>
        <dbReference type="Proteomes" id="UP000824469"/>
    </source>
</evidence>
<dbReference type="AlphaFoldDB" id="A0AA38CIP7"/>
<accession>A0AA38CIP7</accession>
<dbReference type="Proteomes" id="UP000824469">
    <property type="component" value="Unassembled WGS sequence"/>
</dbReference>